<dbReference type="FunFam" id="3.40.50.20:FF:000010">
    <property type="entry name" value="Propionyl-CoA carboxylase subunit alpha"/>
    <property type="match status" value="1"/>
</dbReference>
<dbReference type="PROSITE" id="PS50975">
    <property type="entry name" value="ATP_GRASP"/>
    <property type="match status" value="1"/>
</dbReference>
<dbReference type="InterPro" id="IPR005479">
    <property type="entry name" value="CPAse_ATP-bd"/>
</dbReference>
<dbReference type="AlphaFoldDB" id="A0A3Q9EQE1"/>
<dbReference type="SUPFAM" id="SSF50891">
    <property type="entry name" value="Cyclophilin-like"/>
    <property type="match status" value="2"/>
</dbReference>
<dbReference type="NCBIfam" id="TIGR00724">
    <property type="entry name" value="urea_amlyse_rel"/>
    <property type="match status" value="1"/>
</dbReference>
<evidence type="ECO:0000259" key="9">
    <source>
        <dbReference type="PROSITE" id="PS50975"/>
    </source>
</evidence>
<dbReference type="InterPro" id="IPR003778">
    <property type="entry name" value="CT_A_B"/>
</dbReference>
<dbReference type="Pfam" id="PF02682">
    <property type="entry name" value="CT_C_D"/>
    <property type="match status" value="1"/>
</dbReference>
<sequence length="1170" mass="125828">MSFDTLLVANRGEIAVRIIRTARELGLRTVAVYSDPDRSAPHVRLADKAVRLGPAPAKDSYLDADLVLKAAKDSGAGAIHPGYGFLSEDAAFARRCEDAGIVFVGPTPEQLELFGAKHTARAAAEAAGVPLAPGTGLLGSLAEALDEARVIGYPVMLKATGGGGGIGMSACRSADELTEAWERVQRVAAASFSSAGVFLERLVERARHVEVQVFGDGEGRVVTFGDRDCTLQRRNQKVVEEAPAPGLPPHIREQLATSARDLCASVGYRSAGTVEFVYDAAREEAYFLEVNTRLQVEHPVTEEIYGVDLVVWMLRLARGERDVVRDPGAPRGHAVEARLYAEDPSREHRPSAGLLTRVEFPSGVRVDGWVETGTEVTTAYDPMLAKIIAYGPDRVHALKRLDEALARTRVDGIETNLGLVRAALAESRFREAAHSTATLAAVTDPTPRIEVVSGGTLTTVQDWPGRTGYWQVGVPPCGPMDDLSFRLGNRALGNHEGAPGLECTLQGPALRFTHATTVCVTGAPAPVTVDGTPVPQWEPVTVPAGALLEVGAPTGHGLRTYVLLAGGLDVPAFLGSASTFTLGRFGGHGGRALRTGDVLHGGTVGDGTPVPVPDRPFFGSVWHIAAVEGPHAAPEFFTEDDIRDFYAADWKVHFNSARTGIRLVGPRPRWARADGGEAGLHPSNIHDTPYSVGAVDYTGDMPVLLGPDGPSLGGFVCPATVISSERWKLGQLRPGDTARFVPVDVTGRERPVIVDGGVLARDGDVTYRRSGDDNLLVEFGPMQLDLALRMRVHALMETVAETHRDGITDLTPGIRSLQIQTDPNRLPQHELLAEVREMVASLPPTDELVVPSRTVHLPLSWDDPATREAIARYMAGVRDDAPWCPWNIEFIRRVNGLESVEDVYRTVFDAEYLVLGLGDVYLGAPVATPLDPRHRLVTTKYNPARTWTAENSVGIGGAYLCVYGMEGPGGYQFVGRTTQVWSPWQQRGAFEPGSPWLLRFFDRIKWYPVGAEELLELRADIKSGRFVPRIEEGSFSLAGYRAFLAENAGTIAEFRGRQRAAFAAERDAWEAAGEFARVDETTAPAPPAVEVSVPPGGRLVEAEFTASVWQLNVRPGDEVTAGQPLLALEAMKMESRVHAPMAGVVVEVLARPGDQVEAGTALVVLAPAAT</sequence>
<dbReference type="InterPro" id="IPR005481">
    <property type="entry name" value="BC-like_N"/>
</dbReference>
<evidence type="ECO:0000256" key="4">
    <source>
        <dbReference type="ARBA" id="ARBA00022801"/>
    </source>
</evidence>
<dbReference type="GO" id="GO:0016874">
    <property type="term" value="F:ligase activity"/>
    <property type="evidence" value="ECO:0007669"/>
    <property type="project" value="UniProtKB-KW"/>
</dbReference>
<keyword evidence="11" id="KW-0456">Lyase</keyword>
<organism evidence="11 12">
    <name type="scientific">Streptomyces cyaneochromogenes</name>
    <dbReference type="NCBI Taxonomy" id="2496836"/>
    <lineage>
        <taxon>Bacteria</taxon>
        <taxon>Bacillati</taxon>
        <taxon>Actinomycetota</taxon>
        <taxon>Actinomycetes</taxon>
        <taxon>Kitasatosporales</taxon>
        <taxon>Streptomycetaceae</taxon>
        <taxon>Streptomyces</taxon>
    </lineage>
</organism>
<proteinExistence type="predicted"/>
<dbReference type="PROSITE" id="PS00188">
    <property type="entry name" value="BIOTIN"/>
    <property type="match status" value="1"/>
</dbReference>
<dbReference type="CDD" id="cd06850">
    <property type="entry name" value="biotinyl_domain"/>
    <property type="match status" value="1"/>
</dbReference>
<dbReference type="SUPFAM" id="SSF52440">
    <property type="entry name" value="PreATP-grasp domain"/>
    <property type="match status" value="1"/>
</dbReference>
<dbReference type="SUPFAM" id="SSF56059">
    <property type="entry name" value="Glutathione synthetase ATP-binding domain-like"/>
    <property type="match status" value="1"/>
</dbReference>
<dbReference type="GO" id="GO:0016829">
    <property type="term" value="F:lyase activity"/>
    <property type="evidence" value="ECO:0007669"/>
    <property type="project" value="UniProtKB-KW"/>
</dbReference>
<dbReference type="GO" id="GO:0016787">
    <property type="term" value="F:hydrolase activity"/>
    <property type="evidence" value="ECO:0007669"/>
    <property type="project" value="UniProtKB-KW"/>
</dbReference>
<evidence type="ECO:0000259" key="10">
    <source>
        <dbReference type="PROSITE" id="PS50979"/>
    </source>
</evidence>
<dbReference type="InterPro" id="IPR011761">
    <property type="entry name" value="ATP-grasp"/>
</dbReference>
<feature type="domain" description="Lipoyl-binding" evidence="8">
    <location>
        <begin position="1088"/>
        <end position="1166"/>
    </location>
</feature>
<dbReference type="InterPro" id="IPR011054">
    <property type="entry name" value="Rudment_hybrid_motif"/>
</dbReference>
<dbReference type="InterPro" id="IPR011764">
    <property type="entry name" value="Biotin_carboxylation_dom"/>
</dbReference>
<dbReference type="PROSITE" id="PS50979">
    <property type="entry name" value="BC"/>
    <property type="match status" value="1"/>
</dbReference>
<keyword evidence="2" id="KW-0436">Ligase</keyword>
<accession>A0A3Q9EQE1</accession>
<keyword evidence="5 7" id="KW-0067">ATP-binding</keyword>
<dbReference type="Pfam" id="PF00289">
    <property type="entry name" value="Biotin_carb_N"/>
    <property type="match status" value="1"/>
</dbReference>
<dbReference type="OrthoDB" id="9760256at2"/>
<name>A0A3Q9EQE1_9ACTN</name>
<keyword evidence="6" id="KW-0092">Biotin</keyword>
<dbReference type="InterPro" id="IPR005482">
    <property type="entry name" value="Biotin_COase_C"/>
</dbReference>
<reference evidence="11 12" key="1">
    <citation type="journal article" date="2019" name="Int. J. Syst. Evol. Microbiol.">
        <title>Streptomyces cyaneochromogenes sp. nov., a blue pigment-producing actinomycete from manganese-contaminated soil.</title>
        <authorList>
            <person name="Tang X."/>
            <person name="Zhao J."/>
            <person name="Li K."/>
            <person name="Chen Z."/>
            <person name="Sun Y."/>
            <person name="Gao J."/>
        </authorList>
    </citation>
    <scope>NUCLEOTIDE SEQUENCE [LARGE SCALE GENOMIC DNA]</scope>
    <source>
        <strain evidence="11 12">MK-45</strain>
    </source>
</reference>
<dbReference type="Pfam" id="PF02626">
    <property type="entry name" value="CT_A_B"/>
    <property type="match status" value="1"/>
</dbReference>
<dbReference type="EMBL" id="CP034539">
    <property type="protein sequence ID" value="AZQ33585.1"/>
    <property type="molecule type" value="Genomic_DNA"/>
</dbReference>
<dbReference type="Pfam" id="PF02785">
    <property type="entry name" value="Biotin_carb_C"/>
    <property type="match status" value="1"/>
</dbReference>
<protein>
    <submittedName>
        <fullName evidence="11">5-oxoprolinase/urea amidolyase family protein</fullName>
    </submittedName>
</protein>
<dbReference type="SMART" id="SM00796">
    <property type="entry name" value="AHS1"/>
    <property type="match status" value="1"/>
</dbReference>
<dbReference type="GO" id="GO:0005524">
    <property type="term" value="F:ATP binding"/>
    <property type="evidence" value="ECO:0007669"/>
    <property type="project" value="UniProtKB-UniRule"/>
</dbReference>
<dbReference type="InterPro" id="IPR011053">
    <property type="entry name" value="Single_hybrid_motif"/>
</dbReference>
<dbReference type="Gene3D" id="2.40.50.100">
    <property type="match status" value="1"/>
</dbReference>
<dbReference type="Gene3D" id="3.30.1360.40">
    <property type="match status" value="1"/>
</dbReference>
<evidence type="ECO:0000256" key="2">
    <source>
        <dbReference type="ARBA" id="ARBA00022598"/>
    </source>
</evidence>
<dbReference type="Proteomes" id="UP000280298">
    <property type="component" value="Chromosome"/>
</dbReference>
<evidence type="ECO:0000256" key="7">
    <source>
        <dbReference type="PROSITE-ProRule" id="PRU00409"/>
    </source>
</evidence>
<dbReference type="GO" id="GO:0046872">
    <property type="term" value="F:metal ion binding"/>
    <property type="evidence" value="ECO:0007669"/>
    <property type="project" value="InterPro"/>
</dbReference>
<dbReference type="PROSITE" id="PS00867">
    <property type="entry name" value="CPSASE_2"/>
    <property type="match status" value="1"/>
</dbReference>
<dbReference type="RefSeq" id="WP_126390386.1">
    <property type="nucleotide sequence ID" value="NZ_CP034539.1"/>
</dbReference>
<evidence type="ECO:0000259" key="8">
    <source>
        <dbReference type="PROSITE" id="PS50968"/>
    </source>
</evidence>
<feature type="domain" description="ATP-grasp" evidence="9">
    <location>
        <begin position="121"/>
        <end position="318"/>
    </location>
</feature>
<dbReference type="KEGG" id="scya:EJ357_09065"/>
<evidence type="ECO:0000313" key="11">
    <source>
        <dbReference type="EMBL" id="AZQ33585.1"/>
    </source>
</evidence>
<feature type="domain" description="Biotin carboxylation" evidence="10">
    <location>
        <begin position="2"/>
        <end position="444"/>
    </location>
</feature>
<dbReference type="PANTHER" id="PTHR18866:SF128">
    <property type="entry name" value="UREA AMIDOLYASE"/>
    <property type="match status" value="1"/>
</dbReference>
<evidence type="ECO:0000256" key="6">
    <source>
        <dbReference type="ARBA" id="ARBA00023267"/>
    </source>
</evidence>
<dbReference type="InterPro" id="IPR050856">
    <property type="entry name" value="Biotin_carboxylase_complex"/>
</dbReference>
<dbReference type="SMART" id="SM00878">
    <property type="entry name" value="Biotin_carb_C"/>
    <property type="match status" value="1"/>
</dbReference>
<dbReference type="InterPro" id="IPR016185">
    <property type="entry name" value="PreATP-grasp_dom_sf"/>
</dbReference>
<evidence type="ECO:0000256" key="5">
    <source>
        <dbReference type="ARBA" id="ARBA00022840"/>
    </source>
</evidence>
<dbReference type="InterPro" id="IPR001882">
    <property type="entry name" value="Biotin_BS"/>
</dbReference>
<dbReference type="Gene3D" id="2.40.100.10">
    <property type="entry name" value="Cyclophilin-like"/>
    <property type="match status" value="2"/>
</dbReference>
<dbReference type="SUPFAM" id="SSF51246">
    <property type="entry name" value="Rudiment single hybrid motif"/>
    <property type="match status" value="1"/>
</dbReference>
<dbReference type="Pfam" id="PF00364">
    <property type="entry name" value="Biotin_lipoyl"/>
    <property type="match status" value="1"/>
</dbReference>
<keyword evidence="12" id="KW-1185">Reference proteome</keyword>
<evidence type="ECO:0000313" key="12">
    <source>
        <dbReference type="Proteomes" id="UP000280298"/>
    </source>
</evidence>
<dbReference type="InterPro" id="IPR000089">
    <property type="entry name" value="Biotin_lipoyl"/>
</dbReference>
<dbReference type="Gene3D" id="3.30.470.20">
    <property type="entry name" value="ATP-grasp fold, B domain"/>
    <property type="match status" value="1"/>
</dbReference>
<comment type="cofactor">
    <cofactor evidence="1">
        <name>biotin</name>
        <dbReference type="ChEBI" id="CHEBI:57586"/>
    </cofactor>
</comment>
<dbReference type="SUPFAM" id="SSF160467">
    <property type="entry name" value="PH0987 N-terminal domain-like"/>
    <property type="match status" value="1"/>
</dbReference>
<evidence type="ECO:0000256" key="1">
    <source>
        <dbReference type="ARBA" id="ARBA00001953"/>
    </source>
</evidence>
<keyword evidence="3 7" id="KW-0547">Nucleotide-binding</keyword>
<evidence type="ECO:0000256" key="3">
    <source>
        <dbReference type="ARBA" id="ARBA00022741"/>
    </source>
</evidence>
<dbReference type="Pfam" id="PF02786">
    <property type="entry name" value="CPSase_L_D2"/>
    <property type="match status" value="1"/>
</dbReference>
<dbReference type="InterPro" id="IPR003833">
    <property type="entry name" value="CT_C_D"/>
</dbReference>
<keyword evidence="4" id="KW-0378">Hydrolase</keyword>
<dbReference type="SUPFAM" id="SSF51230">
    <property type="entry name" value="Single hybrid motif"/>
    <property type="match status" value="1"/>
</dbReference>
<dbReference type="InterPro" id="IPR029000">
    <property type="entry name" value="Cyclophilin-like_dom_sf"/>
</dbReference>
<dbReference type="SMART" id="SM00797">
    <property type="entry name" value="AHS2"/>
    <property type="match status" value="1"/>
</dbReference>
<dbReference type="PANTHER" id="PTHR18866">
    <property type="entry name" value="CARBOXYLASE:PYRUVATE/ACETYL-COA/PROPIONYL-COA CARBOXYLASE"/>
    <property type="match status" value="1"/>
</dbReference>
<dbReference type="PROSITE" id="PS50968">
    <property type="entry name" value="BIOTINYL_LIPOYL"/>
    <property type="match status" value="1"/>
</dbReference>
<dbReference type="PROSITE" id="PS00866">
    <property type="entry name" value="CPSASE_1"/>
    <property type="match status" value="1"/>
</dbReference>
<gene>
    <name evidence="11" type="ORF">EJ357_09065</name>
</gene>